<keyword evidence="3" id="KW-1185">Reference proteome</keyword>
<feature type="region of interest" description="Disordered" evidence="1">
    <location>
        <begin position="78"/>
        <end position="97"/>
    </location>
</feature>
<accession>A0A2T2P1Y2</accession>
<gene>
    <name evidence="2" type="ORF">BS50DRAFT_232539</name>
</gene>
<evidence type="ECO:0000313" key="3">
    <source>
        <dbReference type="Proteomes" id="UP000240883"/>
    </source>
</evidence>
<sequence length="181" mass="18802">MPSTFVPCTPPCSCNCPLAPTSPWPLPIIVKARTPSASISFPNRAAASRRGAYRGASSLSPIPSASLSSATNSVPLSSLHLDSAPRTRGRQGESLPCSGRGASLSLWVGPLTAVKMALGTFGEDVRTRCDEASRDGGVPYGLTAGVLGPFWAPRLALYAVPLAGELSRMNRLDSHPACLPC</sequence>
<reference evidence="2 3" key="1">
    <citation type="journal article" date="2018" name="Front. Microbiol.">
        <title>Genome-Wide Analysis of Corynespora cassiicola Leaf Fall Disease Putative Effectors.</title>
        <authorList>
            <person name="Lopez D."/>
            <person name="Ribeiro S."/>
            <person name="Label P."/>
            <person name="Fumanal B."/>
            <person name="Venisse J.S."/>
            <person name="Kohler A."/>
            <person name="de Oliveira R.R."/>
            <person name="Labutti K."/>
            <person name="Lipzen A."/>
            <person name="Lail K."/>
            <person name="Bauer D."/>
            <person name="Ohm R.A."/>
            <person name="Barry K.W."/>
            <person name="Spatafora J."/>
            <person name="Grigoriev I.V."/>
            <person name="Martin F.M."/>
            <person name="Pujade-Renaud V."/>
        </authorList>
    </citation>
    <scope>NUCLEOTIDE SEQUENCE [LARGE SCALE GENOMIC DNA]</scope>
    <source>
        <strain evidence="2 3">Philippines</strain>
    </source>
</reference>
<name>A0A2T2P1Y2_CORCC</name>
<proteinExistence type="predicted"/>
<evidence type="ECO:0000256" key="1">
    <source>
        <dbReference type="SAM" id="MobiDB-lite"/>
    </source>
</evidence>
<dbReference type="EMBL" id="KZ678130">
    <property type="protein sequence ID" value="PSN71643.1"/>
    <property type="molecule type" value="Genomic_DNA"/>
</dbReference>
<protein>
    <submittedName>
        <fullName evidence="2">Uncharacterized protein</fullName>
    </submittedName>
</protein>
<dbReference type="Proteomes" id="UP000240883">
    <property type="component" value="Unassembled WGS sequence"/>
</dbReference>
<organism evidence="2 3">
    <name type="scientific">Corynespora cassiicola Philippines</name>
    <dbReference type="NCBI Taxonomy" id="1448308"/>
    <lineage>
        <taxon>Eukaryota</taxon>
        <taxon>Fungi</taxon>
        <taxon>Dikarya</taxon>
        <taxon>Ascomycota</taxon>
        <taxon>Pezizomycotina</taxon>
        <taxon>Dothideomycetes</taxon>
        <taxon>Pleosporomycetidae</taxon>
        <taxon>Pleosporales</taxon>
        <taxon>Corynesporascaceae</taxon>
        <taxon>Corynespora</taxon>
    </lineage>
</organism>
<evidence type="ECO:0000313" key="2">
    <source>
        <dbReference type="EMBL" id="PSN71643.1"/>
    </source>
</evidence>
<dbReference type="AlphaFoldDB" id="A0A2T2P1Y2"/>